<comment type="similarity">
    <text evidence="1">Belongs to the bactofilin family.</text>
</comment>
<evidence type="ECO:0008006" key="4">
    <source>
        <dbReference type="Google" id="ProtNLM"/>
    </source>
</evidence>
<protein>
    <recommendedName>
        <fullName evidence="4">Cell shape determination protein CcmA</fullName>
    </recommendedName>
</protein>
<dbReference type="KEGG" id="uru:DSM104443_00427"/>
<accession>A0A6M4GUW1</accession>
<organism evidence="2 3">
    <name type="scientific">Usitatibacter rugosus</name>
    <dbReference type="NCBI Taxonomy" id="2732067"/>
    <lineage>
        <taxon>Bacteria</taxon>
        <taxon>Pseudomonadati</taxon>
        <taxon>Pseudomonadota</taxon>
        <taxon>Betaproteobacteria</taxon>
        <taxon>Nitrosomonadales</taxon>
        <taxon>Usitatibacteraceae</taxon>
        <taxon>Usitatibacter</taxon>
    </lineage>
</organism>
<keyword evidence="3" id="KW-1185">Reference proteome</keyword>
<dbReference type="PANTHER" id="PTHR35024:SF4">
    <property type="entry name" value="POLYMER-FORMING CYTOSKELETAL PROTEIN"/>
    <property type="match status" value="1"/>
</dbReference>
<evidence type="ECO:0000313" key="2">
    <source>
        <dbReference type="EMBL" id="QJR09387.1"/>
    </source>
</evidence>
<name>A0A6M4GUW1_9PROT</name>
<proteinExistence type="inferred from homology"/>
<dbReference type="PANTHER" id="PTHR35024">
    <property type="entry name" value="HYPOTHETICAL CYTOSOLIC PROTEIN"/>
    <property type="match status" value="1"/>
</dbReference>
<dbReference type="Proteomes" id="UP000501534">
    <property type="component" value="Chromosome"/>
</dbReference>
<dbReference type="InterPro" id="IPR007607">
    <property type="entry name" value="BacA/B"/>
</dbReference>
<evidence type="ECO:0000256" key="1">
    <source>
        <dbReference type="ARBA" id="ARBA00044755"/>
    </source>
</evidence>
<dbReference type="AlphaFoldDB" id="A0A6M4GUW1"/>
<dbReference type="RefSeq" id="WP_171089078.1">
    <property type="nucleotide sequence ID" value="NZ_CP053069.1"/>
</dbReference>
<evidence type="ECO:0000313" key="3">
    <source>
        <dbReference type="Proteomes" id="UP000501534"/>
    </source>
</evidence>
<sequence>MFGKPNKPSPIDSLIGSGSTIEGNITFTGGLRIDGHVKGNVKATGSKPGTLVLSEMAKVEGEIDVAHVVINGTVAGPVRATEYVELLPKARVTGNVSYKSIEIHVGAIVMGQLVYENPQKSDKVVEFKPTNTGITG</sequence>
<gene>
    <name evidence="2" type="ORF">DSM104443_00427</name>
</gene>
<dbReference type="EMBL" id="CP053069">
    <property type="protein sequence ID" value="QJR09387.1"/>
    <property type="molecule type" value="Genomic_DNA"/>
</dbReference>
<dbReference type="Pfam" id="PF04519">
    <property type="entry name" value="Bactofilin"/>
    <property type="match status" value="1"/>
</dbReference>
<reference evidence="2 3" key="1">
    <citation type="submission" date="2020-04" db="EMBL/GenBank/DDBJ databases">
        <title>Usitatibacter rugosus gen. nov., sp. nov. and Usitatibacter palustris sp. nov., novel members of Usitatibacteraceae fam. nov. within the order Nitrosomonadales isolated from soil.</title>
        <authorList>
            <person name="Huber K.J."/>
            <person name="Neumann-Schaal M."/>
            <person name="Geppert A."/>
            <person name="Luckner M."/>
            <person name="Wanner G."/>
            <person name="Overmann J."/>
        </authorList>
    </citation>
    <scope>NUCLEOTIDE SEQUENCE [LARGE SCALE GENOMIC DNA]</scope>
    <source>
        <strain evidence="2 3">0125_3</strain>
    </source>
</reference>